<dbReference type="InterPro" id="IPR004680">
    <property type="entry name" value="Cit_transptr-like_dom"/>
</dbReference>
<keyword evidence="5 6" id="KW-0472">Membrane</keyword>
<feature type="domain" description="Citrate transporter-like" evidence="7">
    <location>
        <begin position="15"/>
        <end position="324"/>
    </location>
</feature>
<keyword evidence="2" id="KW-0813">Transport</keyword>
<dbReference type="Pfam" id="PF03600">
    <property type="entry name" value="CitMHS"/>
    <property type="match status" value="1"/>
</dbReference>
<evidence type="ECO:0000256" key="2">
    <source>
        <dbReference type="ARBA" id="ARBA00022448"/>
    </source>
</evidence>
<evidence type="ECO:0000313" key="9">
    <source>
        <dbReference type="Proteomes" id="UP000266376"/>
    </source>
</evidence>
<keyword evidence="3 6" id="KW-0812">Transmembrane</keyword>
<feature type="transmembrane region" description="Helical" evidence="6">
    <location>
        <begin position="307"/>
        <end position="327"/>
    </location>
</feature>
<protein>
    <submittedName>
        <fullName evidence="8">Citrate transporter</fullName>
    </submittedName>
</protein>
<sequence length="394" mass="44065">MIRKLYTFFQKETVLSISVILAVFSMFWIKPDHTYISYIDFRTLGLLFCLMTIVAGLKEIGVFDFLAEKMLSKAHGTKAIVTLLVLLCFFFSMVITNDVALITFVPLALIMLHKLSEELIEYWLIKVVVMQTIAANLGSMLTPIGNPQNLYLYAQADMSAFALIRLMLPYSVVSLILLLIWIRFAASKAPKMSKKNNISLSFSNTSEHHRKNVLKSIANRKTEYLIAYLLLFAACLLTVAHILDFRIPLLLVVLYVIIRNHTLLGKVDYSLLATFTALFIFIGNLGRISQFSHFLSSIMTGRETITAILASQVMSNVPAAILLSGFANNYTSLIIGTNIGGLGTLIASMASLISFKYIAKENPHLRGKYFTLFTVANILFLAILLLLIKCLTAF</sequence>
<reference evidence="8 9" key="1">
    <citation type="submission" date="2018-08" db="EMBL/GenBank/DDBJ databases">
        <title>A genome reference for cultivated species of the human gut microbiota.</title>
        <authorList>
            <person name="Zou Y."/>
            <person name="Xue W."/>
            <person name="Luo G."/>
        </authorList>
    </citation>
    <scope>NUCLEOTIDE SEQUENCE [LARGE SCALE GENOMIC DNA]</scope>
    <source>
        <strain evidence="8 9">AF12-11</strain>
    </source>
</reference>
<feature type="transmembrane region" description="Helical" evidence="6">
    <location>
        <begin position="269"/>
        <end position="286"/>
    </location>
</feature>
<comment type="subcellular location">
    <subcellularLocation>
        <location evidence="1">Membrane</location>
        <topology evidence="1">Multi-pass membrane protein</topology>
    </subcellularLocation>
</comment>
<keyword evidence="4 6" id="KW-1133">Transmembrane helix</keyword>
<gene>
    <name evidence="8" type="ORF">DWV67_12035</name>
</gene>
<dbReference type="PANTHER" id="PTHR43568">
    <property type="entry name" value="P PROTEIN"/>
    <property type="match status" value="1"/>
</dbReference>
<evidence type="ECO:0000256" key="6">
    <source>
        <dbReference type="SAM" id="Phobius"/>
    </source>
</evidence>
<accession>A0A395XII3</accession>
<feature type="transmembrane region" description="Helical" evidence="6">
    <location>
        <begin position="333"/>
        <end position="357"/>
    </location>
</feature>
<feature type="transmembrane region" description="Helical" evidence="6">
    <location>
        <begin position="225"/>
        <end position="257"/>
    </location>
</feature>
<dbReference type="EMBL" id="QSAJ01000032">
    <property type="protein sequence ID" value="RGW51290.1"/>
    <property type="molecule type" value="Genomic_DNA"/>
</dbReference>
<feature type="transmembrane region" description="Helical" evidence="6">
    <location>
        <begin position="369"/>
        <end position="388"/>
    </location>
</feature>
<evidence type="ECO:0000256" key="3">
    <source>
        <dbReference type="ARBA" id="ARBA00022692"/>
    </source>
</evidence>
<organism evidence="8 9">
    <name type="scientific">Dorea formicigenerans</name>
    <dbReference type="NCBI Taxonomy" id="39486"/>
    <lineage>
        <taxon>Bacteria</taxon>
        <taxon>Bacillati</taxon>
        <taxon>Bacillota</taxon>
        <taxon>Clostridia</taxon>
        <taxon>Lachnospirales</taxon>
        <taxon>Lachnospiraceae</taxon>
        <taxon>Dorea</taxon>
    </lineage>
</organism>
<dbReference type="PANTHER" id="PTHR43568:SF1">
    <property type="entry name" value="P PROTEIN"/>
    <property type="match status" value="1"/>
</dbReference>
<evidence type="ECO:0000256" key="4">
    <source>
        <dbReference type="ARBA" id="ARBA00022989"/>
    </source>
</evidence>
<name>A0A395XII3_9FIRM</name>
<proteinExistence type="predicted"/>
<feature type="transmembrane region" description="Helical" evidence="6">
    <location>
        <begin position="162"/>
        <end position="186"/>
    </location>
</feature>
<feature type="transmembrane region" description="Helical" evidence="6">
    <location>
        <begin position="76"/>
        <end position="93"/>
    </location>
</feature>
<dbReference type="GO" id="GO:0055085">
    <property type="term" value="P:transmembrane transport"/>
    <property type="evidence" value="ECO:0007669"/>
    <property type="project" value="InterPro"/>
</dbReference>
<dbReference type="Proteomes" id="UP000266376">
    <property type="component" value="Unassembled WGS sequence"/>
</dbReference>
<dbReference type="InterPro" id="IPR051475">
    <property type="entry name" value="Diverse_Ion_Transporter"/>
</dbReference>
<evidence type="ECO:0000256" key="5">
    <source>
        <dbReference type="ARBA" id="ARBA00023136"/>
    </source>
</evidence>
<dbReference type="GO" id="GO:0016020">
    <property type="term" value="C:membrane"/>
    <property type="evidence" value="ECO:0007669"/>
    <property type="project" value="UniProtKB-SubCell"/>
</dbReference>
<evidence type="ECO:0000259" key="7">
    <source>
        <dbReference type="Pfam" id="PF03600"/>
    </source>
</evidence>
<comment type="caution">
    <text evidence="8">The sequence shown here is derived from an EMBL/GenBank/DDBJ whole genome shotgun (WGS) entry which is preliminary data.</text>
</comment>
<evidence type="ECO:0000313" key="8">
    <source>
        <dbReference type="EMBL" id="RGW51290.1"/>
    </source>
</evidence>
<dbReference type="AlphaFoldDB" id="A0A395XII3"/>
<feature type="transmembrane region" description="Helical" evidence="6">
    <location>
        <begin position="35"/>
        <end position="55"/>
    </location>
</feature>
<evidence type="ECO:0000256" key="1">
    <source>
        <dbReference type="ARBA" id="ARBA00004141"/>
    </source>
</evidence>
<feature type="transmembrane region" description="Helical" evidence="6">
    <location>
        <begin position="12"/>
        <end position="29"/>
    </location>
</feature>